<dbReference type="InterPro" id="IPR036188">
    <property type="entry name" value="FAD/NAD-bd_sf"/>
</dbReference>
<feature type="region of interest" description="Disordered" evidence="1">
    <location>
        <begin position="272"/>
        <end position="292"/>
    </location>
</feature>
<dbReference type="PATRIC" id="fig|1429438.4.peg.475"/>
<evidence type="ECO:0000313" key="3">
    <source>
        <dbReference type="Proteomes" id="UP000019141"/>
    </source>
</evidence>
<proteinExistence type="predicted"/>
<comment type="caution">
    <text evidence="2">The sequence shown here is derived from an EMBL/GenBank/DDBJ whole genome shotgun (WGS) entry which is preliminary data.</text>
</comment>
<evidence type="ECO:0000256" key="1">
    <source>
        <dbReference type="SAM" id="MobiDB-lite"/>
    </source>
</evidence>
<reference evidence="2 3" key="1">
    <citation type="journal article" date="2014" name="Nature">
        <title>An environmental bacterial taxon with a large and distinct metabolic repertoire.</title>
        <authorList>
            <person name="Wilson M.C."/>
            <person name="Mori T."/>
            <person name="Ruckert C."/>
            <person name="Uria A.R."/>
            <person name="Helf M.J."/>
            <person name="Takada K."/>
            <person name="Gernert C."/>
            <person name="Steffens U.A."/>
            <person name="Heycke N."/>
            <person name="Schmitt S."/>
            <person name="Rinke C."/>
            <person name="Helfrich E.J."/>
            <person name="Brachmann A.O."/>
            <person name="Gurgui C."/>
            <person name="Wakimoto T."/>
            <person name="Kracht M."/>
            <person name="Crusemann M."/>
            <person name="Hentschel U."/>
            <person name="Abe I."/>
            <person name="Matsunaga S."/>
            <person name="Kalinowski J."/>
            <person name="Takeyama H."/>
            <person name="Piel J."/>
        </authorList>
    </citation>
    <scope>NUCLEOTIDE SEQUENCE [LARGE SCALE GENOMIC DNA]</scope>
    <source>
        <strain evidence="3">TSY1</strain>
    </source>
</reference>
<protein>
    <submittedName>
        <fullName evidence="2">Uncharacterized protein</fullName>
    </submittedName>
</protein>
<name>W4LZ64_ENTF1</name>
<dbReference type="SUPFAM" id="SSF51905">
    <property type="entry name" value="FAD/NAD(P)-binding domain"/>
    <property type="match status" value="1"/>
</dbReference>
<dbReference type="Proteomes" id="UP000019141">
    <property type="component" value="Unassembled WGS sequence"/>
</dbReference>
<evidence type="ECO:0000313" key="2">
    <source>
        <dbReference type="EMBL" id="ETX03036.1"/>
    </source>
</evidence>
<dbReference type="Gene3D" id="3.50.50.60">
    <property type="entry name" value="FAD/NAD(P)-binding domain"/>
    <property type="match status" value="1"/>
</dbReference>
<dbReference type="EMBL" id="AZHW01000084">
    <property type="protein sequence ID" value="ETX03036.1"/>
    <property type="molecule type" value="Genomic_DNA"/>
</dbReference>
<sequence length="292" mass="33403">MNFLEDRHETGIIYYTRYYRLLDGVEAPKRTNHSSMGDLGYLKFGVFPGDQQTFSLTLAIPTVETDLRLLKNNDVFSQVCQRLPALTPWLDSKCSEPTTDVYVMGGLRNTYRQFVVDNQPVVYGFMAVGEAAIHTNPLYGRGCSLSFLHAHLLADAVAAHPHETARVTHFHRATQQQLRPFYDVAVKRDATNLRRAQQGMAQPRPSRLRERLMRSFVQHGLATAMRGDLHVRRAFLRDFHMLELPNVAIRRLSVILRMVRFWLRGKRRNAHLYSPSAGPSRGEMRQALGLAE</sequence>
<keyword evidence="3" id="KW-1185">Reference proteome</keyword>
<organism evidence="2 3">
    <name type="scientific">Entotheonella factor</name>
    <dbReference type="NCBI Taxonomy" id="1429438"/>
    <lineage>
        <taxon>Bacteria</taxon>
        <taxon>Pseudomonadati</taxon>
        <taxon>Nitrospinota/Tectimicrobiota group</taxon>
        <taxon>Candidatus Tectimicrobiota</taxon>
        <taxon>Candidatus Entotheonellia</taxon>
        <taxon>Candidatus Entotheonellales</taxon>
        <taxon>Candidatus Entotheonellaceae</taxon>
        <taxon>Candidatus Entotheonella</taxon>
    </lineage>
</organism>
<gene>
    <name evidence="2" type="ORF">ETSY1_01450</name>
</gene>
<dbReference type="AlphaFoldDB" id="W4LZ64"/>
<dbReference type="HOGENOM" id="CLU_952142_0_0_7"/>
<accession>W4LZ64</accession>